<dbReference type="AlphaFoldDB" id="A0AAD8IHT5"/>
<dbReference type="InterPro" id="IPR003340">
    <property type="entry name" value="B3_DNA-bd"/>
</dbReference>
<dbReference type="InterPro" id="IPR015300">
    <property type="entry name" value="DNA-bd_pseudobarrel_sf"/>
</dbReference>
<evidence type="ECO:0000256" key="5">
    <source>
        <dbReference type="ARBA" id="ARBA00023242"/>
    </source>
</evidence>
<sequence>MSAEDLPKKLICLHSGRSYEKRIVVLPKEFLEEYGGKIPESVYLHVPSGGIWRGDIVSEKSVMSIETMRNGNESIFKTSKVELEKLAISFNFNSKHMTRNAWEVKLAKKHVEKKVFYQVLSNEGVRKLQIDESLSYIHVGFLSCWWNIDLVKDNGYFSFGKVWKEFVNECNLSEGDVCIFLSTEMRNRLQVVIFKNKEISEWSPPIGEELEKSRSIFLHISSEESLQNRKIVLPRVFMEKYGSQLGTFVKLWMVDRRVWIAAFCKTDNCIFGLQRLQNYYSLEPECLMVFQYFGNCTFYLSIFGSNGMDLLNGIRRKLEVKDVVMERNEGRYAEKDNCNEACNIEDDDSDASGDSLAEVLGAENSENSCESFSVALSLSHFDEKSHGVYIPRSQKRFHSTWRKEKNVTLCYQGKRWEVKGNAAGKLCSSQRMF</sequence>
<dbReference type="GO" id="GO:0003677">
    <property type="term" value="F:DNA binding"/>
    <property type="evidence" value="ECO:0007669"/>
    <property type="project" value="UniProtKB-KW"/>
</dbReference>
<evidence type="ECO:0000256" key="1">
    <source>
        <dbReference type="ARBA" id="ARBA00004123"/>
    </source>
</evidence>
<name>A0AAD8IHT5_9APIA</name>
<evidence type="ECO:0000313" key="8">
    <source>
        <dbReference type="Proteomes" id="UP001237642"/>
    </source>
</evidence>
<reference evidence="7" key="1">
    <citation type="submission" date="2023-02" db="EMBL/GenBank/DDBJ databases">
        <title>Genome of toxic invasive species Heracleum sosnowskyi carries increased number of genes despite the absence of recent whole-genome duplications.</title>
        <authorList>
            <person name="Schelkunov M."/>
            <person name="Shtratnikova V."/>
            <person name="Makarenko M."/>
            <person name="Klepikova A."/>
            <person name="Omelchenko D."/>
            <person name="Novikova G."/>
            <person name="Obukhova E."/>
            <person name="Bogdanov V."/>
            <person name="Penin A."/>
            <person name="Logacheva M."/>
        </authorList>
    </citation>
    <scope>NUCLEOTIDE SEQUENCE</scope>
    <source>
        <strain evidence="7">Hsosn_3</strain>
        <tissue evidence="7">Leaf</tissue>
    </source>
</reference>
<evidence type="ECO:0000256" key="3">
    <source>
        <dbReference type="ARBA" id="ARBA00023125"/>
    </source>
</evidence>
<reference evidence="7" key="2">
    <citation type="submission" date="2023-05" db="EMBL/GenBank/DDBJ databases">
        <authorList>
            <person name="Schelkunov M.I."/>
        </authorList>
    </citation>
    <scope>NUCLEOTIDE SEQUENCE</scope>
    <source>
        <strain evidence="7">Hsosn_3</strain>
        <tissue evidence="7">Leaf</tissue>
    </source>
</reference>
<protein>
    <recommendedName>
        <fullName evidence="6">TF-B3 domain-containing protein</fullName>
    </recommendedName>
</protein>
<dbReference type="Proteomes" id="UP001237642">
    <property type="component" value="Unassembled WGS sequence"/>
</dbReference>
<evidence type="ECO:0000256" key="4">
    <source>
        <dbReference type="ARBA" id="ARBA00023163"/>
    </source>
</evidence>
<evidence type="ECO:0000259" key="6">
    <source>
        <dbReference type="PROSITE" id="PS50863"/>
    </source>
</evidence>
<dbReference type="InterPro" id="IPR050655">
    <property type="entry name" value="Plant_B3_domain"/>
</dbReference>
<evidence type="ECO:0000256" key="2">
    <source>
        <dbReference type="ARBA" id="ARBA00023015"/>
    </source>
</evidence>
<dbReference type="Gene3D" id="2.40.330.10">
    <property type="entry name" value="DNA-binding pseudobarrel domain"/>
    <property type="match status" value="2"/>
</dbReference>
<keyword evidence="8" id="KW-1185">Reference proteome</keyword>
<organism evidence="7 8">
    <name type="scientific">Heracleum sosnowskyi</name>
    <dbReference type="NCBI Taxonomy" id="360622"/>
    <lineage>
        <taxon>Eukaryota</taxon>
        <taxon>Viridiplantae</taxon>
        <taxon>Streptophyta</taxon>
        <taxon>Embryophyta</taxon>
        <taxon>Tracheophyta</taxon>
        <taxon>Spermatophyta</taxon>
        <taxon>Magnoliopsida</taxon>
        <taxon>eudicotyledons</taxon>
        <taxon>Gunneridae</taxon>
        <taxon>Pentapetalae</taxon>
        <taxon>asterids</taxon>
        <taxon>campanulids</taxon>
        <taxon>Apiales</taxon>
        <taxon>Apiaceae</taxon>
        <taxon>Apioideae</taxon>
        <taxon>apioid superclade</taxon>
        <taxon>Tordylieae</taxon>
        <taxon>Tordyliinae</taxon>
        <taxon>Heracleum</taxon>
    </lineage>
</organism>
<dbReference type="PANTHER" id="PTHR31920">
    <property type="entry name" value="B3 DOMAIN-CONTAINING"/>
    <property type="match status" value="1"/>
</dbReference>
<feature type="domain" description="TF-B3" evidence="6">
    <location>
        <begin position="146"/>
        <end position="197"/>
    </location>
</feature>
<keyword evidence="5" id="KW-0539">Nucleus</keyword>
<dbReference type="SUPFAM" id="SSF101936">
    <property type="entry name" value="DNA-binding pseudobarrel domain"/>
    <property type="match status" value="2"/>
</dbReference>
<dbReference type="EMBL" id="JAUIZM010000005">
    <property type="protein sequence ID" value="KAK1385259.1"/>
    <property type="molecule type" value="Genomic_DNA"/>
</dbReference>
<evidence type="ECO:0000313" key="7">
    <source>
        <dbReference type="EMBL" id="KAK1385259.1"/>
    </source>
</evidence>
<proteinExistence type="predicted"/>
<comment type="subcellular location">
    <subcellularLocation>
        <location evidence="1">Nucleus</location>
    </subcellularLocation>
</comment>
<gene>
    <name evidence="7" type="ORF">POM88_022994</name>
</gene>
<keyword evidence="2" id="KW-0805">Transcription regulation</keyword>
<dbReference type="PANTHER" id="PTHR31920:SF108">
    <property type="entry name" value="B3 DOMAIN-CONTAINING TRANSCRIPTION FACTOR VRN1-LIKE"/>
    <property type="match status" value="1"/>
</dbReference>
<accession>A0AAD8IHT5</accession>
<dbReference type="CDD" id="cd10017">
    <property type="entry name" value="B3_DNA"/>
    <property type="match status" value="1"/>
</dbReference>
<keyword evidence="4" id="KW-0804">Transcription</keyword>
<dbReference type="GO" id="GO:0005634">
    <property type="term" value="C:nucleus"/>
    <property type="evidence" value="ECO:0007669"/>
    <property type="project" value="UniProtKB-SubCell"/>
</dbReference>
<dbReference type="PROSITE" id="PS50863">
    <property type="entry name" value="B3"/>
    <property type="match status" value="1"/>
</dbReference>
<comment type="caution">
    <text evidence="7">The sequence shown here is derived from an EMBL/GenBank/DDBJ whole genome shotgun (WGS) entry which is preliminary data.</text>
</comment>
<keyword evidence="3" id="KW-0238">DNA-binding</keyword>